<dbReference type="Pfam" id="PF00067">
    <property type="entry name" value="p450"/>
    <property type="match status" value="1"/>
</dbReference>
<name>A0A397U4N4_9GLOM</name>
<dbReference type="Gene3D" id="1.10.630.10">
    <property type="entry name" value="Cytochrome P450"/>
    <property type="match status" value="2"/>
</dbReference>
<evidence type="ECO:0000313" key="8">
    <source>
        <dbReference type="Proteomes" id="UP000266673"/>
    </source>
</evidence>
<reference evidence="7 8" key="1">
    <citation type="submission" date="2018-06" db="EMBL/GenBank/DDBJ databases">
        <title>Comparative genomics reveals the genomic features of Rhizophagus irregularis, R. cerebriforme, R. diaphanum and Gigaspora rosea, and their symbiotic lifestyle signature.</title>
        <authorList>
            <person name="Morin E."/>
            <person name="San Clemente H."/>
            <person name="Chen E.C.H."/>
            <person name="De La Providencia I."/>
            <person name="Hainaut M."/>
            <person name="Kuo A."/>
            <person name="Kohler A."/>
            <person name="Murat C."/>
            <person name="Tang N."/>
            <person name="Roy S."/>
            <person name="Loubradou J."/>
            <person name="Henrissat B."/>
            <person name="Grigoriev I.V."/>
            <person name="Corradi N."/>
            <person name="Roux C."/>
            <person name="Martin F.M."/>
        </authorList>
    </citation>
    <scope>NUCLEOTIDE SEQUENCE [LARGE SCALE GENOMIC DNA]</scope>
    <source>
        <strain evidence="7 8">DAOM 194757</strain>
    </source>
</reference>
<dbReference type="Proteomes" id="UP000266673">
    <property type="component" value="Unassembled WGS sequence"/>
</dbReference>
<dbReference type="GO" id="GO:0004497">
    <property type="term" value="F:monooxygenase activity"/>
    <property type="evidence" value="ECO:0007669"/>
    <property type="project" value="InterPro"/>
</dbReference>
<evidence type="ECO:0000256" key="3">
    <source>
        <dbReference type="ARBA" id="ARBA00022723"/>
    </source>
</evidence>
<dbReference type="OrthoDB" id="1844152at2759"/>
<dbReference type="PANTHER" id="PTHR46206">
    <property type="entry name" value="CYTOCHROME P450"/>
    <property type="match status" value="1"/>
</dbReference>
<dbReference type="InterPro" id="IPR002403">
    <property type="entry name" value="Cyt_P450_E_grp-IV"/>
</dbReference>
<evidence type="ECO:0000313" key="7">
    <source>
        <dbReference type="EMBL" id="RIB05202.1"/>
    </source>
</evidence>
<dbReference type="AlphaFoldDB" id="A0A397U4N4"/>
<comment type="similarity">
    <text evidence="2">Belongs to the cytochrome P450 family.</text>
</comment>
<dbReference type="GO" id="GO:0005506">
    <property type="term" value="F:iron ion binding"/>
    <property type="evidence" value="ECO:0007669"/>
    <property type="project" value="InterPro"/>
</dbReference>
<keyword evidence="5" id="KW-0349">Heme</keyword>
<comment type="cofactor">
    <cofactor evidence="1 5">
        <name>heme</name>
        <dbReference type="ChEBI" id="CHEBI:30413"/>
    </cofactor>
</comment>
<proteinExistence type="inferred from homology"/>
<dbReference type="InterPro" id="IPR036396">
    <property type="entry name" value="Cyt_P450_sf"/>
</dbReference>
<dbReference type="EMBL" id="QKWP01002029">
    <property type="protein sequence ID" value="RIB05202.1"/>
    <property type="molecule type" value="Genomic_DNA"/>
</dbReference>
<evidence type="ECO:0000256" key="1">
    <source>
        <dbReference type="ARBA" id="ARBA00001971"/>
    </source>
</evidence>
<organism evidence="7 8">
    <name type="scientific">Gigaspora rosea</name>
    <dbReference type="NCBI Taxonomy" id="44941"/>
    <lineage>
        <taxon>Eukaryota</taxon>
        <taxon>Fungi</taxon>
        <taxon>Fungi incertae sedis</taxon>
        <taxon>Mucoromycota</taxon>
        <taxon>Glomeromycotina</taxon>
        <taxon>Glomeromycetes</taxon>
        <taxon>Diversisporales</taxon>
        <taxon>Gigasporaceae</taxon>
        <taxon>Gigaspora</taxon>
    </lineage>
</organism>
<dbReference type="GO" id="GO:0020037">
    <property type="term" value="F:heme binding"/>
    <property type="evidence" value="ECO:0007669"/>
    <property type="project" value="InterPro"/>
</dbReference>
<dbReference type="STRING" id="44941.A0A397U4N4"/>
<sequence length="397" mass="45864">MEKLIEILLSNIYIQSFIIGLILAAFLSKLSRRTKLNEPPLVYYRLPIIGHTWRFLKDCEKLILESREKYGEIFSLYVFGQIMTIVGKETTHEVFRKDQDFGFREGFKTKVPLHLIVGDSGLDEENFKIIRDFFAGKLKHLICRLQKHIIYAIDIHIGECVEPKVIHYPRKTLADIVAIPVANIIVVIEKRLYDKKKLGDDWVAPLDALQRYLDDPKVAPDFNPNHINYDYIVDGICRLVFGSMTTTSNHATQVLYDLVETKQQYWQELYQEAQEINKQCNGNELTFDDIASMVKLDSFVKEYLRCDSDIVTLPHKCISKSYYTFANGYQVPNGRIVSLNYYDTNNDEELQGQNPTEFHAFRHLERNSPAIKLECNFLKFGGGKHACPDLIATFATS</sequence>
<dbReference type="PRINTS" id="PR00465">
    <property type="entry name" value="EP450IV"/>
</dbReference>
<keyword evidence="6" id="KW-0472">Membrane</keyword>
<dbReference type="SUPFAM" id="SSF48264">
    <property type="entry name" value="Cytochrome P450"/>
    <property type="match status" value="1"/>
</dbReference>
<evidence type="ECO:0000256" key="4">
    <source>
        <dbReference type="ARBA" id="ARBA00023004"/>
    </source>
</evidence>
<keyword evidence="4 5" id="KW-0408">Iron</keyword>
<evidence type="ECO:0000256" key="6">
    <source>
        <dbReference type="SAM" id="Phobius"/>
    </source>
</evidence>
<feature type="transmembrane region" description="Helical" evidence="6">
    <location>
        <begin position="12"/>
        <end position="30"/>
    </location>
</feature>
<dbReference type="GO" id="GO:0016705">
    <property type="term" value="F:oxidoreductase activity, acting on paired donors, with incorporation or reduction of molecular oxygen"/>
    <property type="evidence" value="ECO:0007669"/>
    <property type="project" value="InterPro"/>
</dbReference>
<feature type="binding site" description="axial binding residue" evidence="5">
    <location>
        <position position="387"/>
    </location>
    <ligand>
        <name>heme</name>
        <dbReference type="ChEBI" id="CHEBI:30413"/>
    </ligand>
    <ligandPart>
        <name>Fe</name>
        <dbReference type="ChEBI" id="CHEBI:18248"/>
    </ligandPart>
</feature>
<evidence type="ECO:0000256" key="2">
    <source>
        <dbReference type="ARBA" id="ARBA00010617"/>
    </source>
</evidence>
<protein>
    <submittedName>
        <fullName evidence="7">Cytochrome P450</fullName>
    </submittedName>
</protein>
<dbReference type="InterPro" id="IPR001128">
    <property type="entry name" value="Cyt_P450"/>
</dbReference>
<comment type="caution">
    <text evidence="7">The sequence shown here is derived from an EMBL/GenBank/DDBJ whole genome shotgun (WGS) entry which is preliminary data.</text>
</comment>
<keyword evidence="6" id="KW-1133">Transmembrane helix</keyword>
<gene>
    <name evidence="7" type="ORF">C2G38_2047795</name>
</gene>
<keyword evidence="3 5" id="KW-0479">Metal-binding</keyword>
<keyword evidence="8" id="KW-1185">Reference proteome</keyword>
<accession>A0A397U4N4</accession>
<keyword evidence="6" id="KW-0812">Transmembrane</keyword>
<evidence type="ECO:0000256" key="5">
    <source>
        <dbReference type="PIRSR" id="PIRSR602403-1"/>
    </source>
</evidence>